<evidence type="ECO:0000256" key="1">
    <source>
        <dbReference type="SAM" id="Coils"/>
    </source>
</evidence>
<gene>
    <name evidence="2" type="ORF">KXQ929_LOCUS52182</name>
</gene>
<feature type="non-terminal residue" evidence="2">
    <location>
        <position position="1"/>
    </location>
</feature>
<accession>A0A820QFC5</accession>
<proteinExistence type="predicted"/>
<comment type="caution">
    <text evidence="2">The sequence shown here is derived from an EMBL/GenBank/DDBJ whole genome shotgun (WGS) entry which is preliminary data.</text>
</comment>
<dbReference type="EMBL" id="CAJOBB010027121">
    <property type="protein sequence ID" value="CAF4420835.1"/>
    <property type="molecule type" value="Genomic_DNA"/>
</dbReference>
<protein>
    <submittedName>
        <fullName evidence="2">Uncharacterized protein</fullName>
    </submittedName>
</protein>
<dbReference type="Proteomes" id="UP000663868">
    <property type="component" value="Unassembled WGS sequence"/>
</dbReference>
<keyword evidence="1" id="KW-0175">Coiled coil</keyword>
<name>A0A820QFC5_9BILA</name>
<organism evidence="2 3">
    <name type="scientific">Adineta steineri</name>
    <dbReference type="NCBI Taxonomy" id="433720"/>
    <lineage>
        <taxon>Eukaryota</taxon>
        <taxon>Metazoa</taxon>
        <taxon>Spiralia</taxon>
        <taxon>Gnathifera</taxon>
        <taxon>Rotifera</taxon>
        <taxon>Eurotatoria</taxon>
        <taxon>Bdelloidea</taxon>
        <taxon>Adinetida</taxon>
        <taxon>Adinetidae</taxon>
        <taxon>Adineta</taxon>
    </lineage>
</organism>
<evidence type="ECO:0000313" key="3">
    <source>
        <dbReference type="Proteomes" id="UP000663868"/>
    </source>
</evidence>
<feature type="coiled-coil region" evidence="1">
    <location>
        <begin position="24"/>
        <end position="51"/>
    </location>
</feature>
<evidence type="ECO:0000313" key="2">
    <source>
        <dbReference type="EMBL" id="CAF4420835.1"/>
    </source>
</evidence>
<dbReference type="AlphaFoldDB" id="A0A820QFC5"/>
<sequence>AAIQLTNQQLGDLKNRLNSQRHINVTKSKQLEELQTRYNAMNKEVEEAVATDAGESETAAVCIIIFL</sequence>
<reference evidence="2" key="1">
    <citation type="submission" date="2021-02" db="EMBL/GenBank/DDBJ databases">
        <authorList>
            <person name="Nowell W R."/>
        </authorList>
    </citation>
    <scope>NUCLEOTIDE SEQUENCE</scope>
</reference>